<dbReference type="OMA" id="IHWARSI"/>
<dbReference type="AlphaFoldDB" id="W6U2U8"/>
<dbReference type="PRINTS" id="PR00047">
    <property type="entry name" value="STROIDFINGER"/>
</dbReference>
<dbReference type="GO" id="GO:0043565">
    <property type="term" value="F:sequence-specific DNA binding"/>
    <property type="evidence" value="ECO:0007669"/>
    <property type="project" value="InterPro"/>
</dbReference>
<dbReference type="Gene3D" id="1.10.630.10">
    <property type="entry name" value="Cytochrome P450"/>
    <property type="match status" value="1"/>
</dbReference>
<evidence type="ECO:0000313" key="15">
    <source>
        <dbReference type="Proteomes" id="UP000019149"/>
    </source>
</evidence>
<keyword evidence="7" id="KW-0238">DNA-binding</keyword>
<dbReference type="GO" id="GO:0016705">
    <property type="term" value="F:oxidoreductase activity, acting on paired donors, with incorporation or reduction of molecular oxygen"/>
    <property type="evidence" value="ECO:0007669"/>
    <property type="project" value="InterPro"/>
</dbReference>
<dbReference type="GO" id="GO:0004497">
    <property type="term" value="F:monooxygenase activity"/>
    <property type="evidence" value="ECO:0007669"/>
    <property type="project" value="InterPro"/>
</dbReference>
<feature type="domain" description="NR LBD" evidence="13">
    <location>
        <begin position="676"/>
        <end position="918"/>
    </location>
</feature>
<evidence type="ECO:0000256" key="7">
    <source>
        <dbReference type="ARBA" id="ARBA00023125"/>
    </source>
</evidence>
<keyword evidence="8" id="KW-0804">Transcription</keyword>
<dbReference type="FunFam" id="3.30.50.10:FF:000037">
    <property type="entry name" value="Nuclear hormone receptor FTZ-F1 beta"/>
    <property type="match status" value="1"/>
</dbReference>
<dbReference type="GO" id="GO:0005506">
    <property type="term" value="F:iron ion binding"/>
    <property type="evidence" value="ECO:0007669"/>
    <property type="project" value="InterPro"/>
</dbReference>
<dbReference type="SUPFAM" id="SSF48508">
    <property type="entry name" value="Nuclear receptor ligand-binding domain"/>
    <property type="match status" value="1"/>
</dbReference>
<dbReference type="SUPFAM" id="SSF48264">
    <property type="entry name" value="Cytochrome P450"/>
    <property type="match status" value="1"/>
</dbReference>
<dbReference type="KEGG" id="egl:EGR_10234"/>
<feature type="region of interest" description="Disordered" evidence="11">
    <location>
        <begin position="949"/>
        <end position="984"/>
    </location>
</feature>
<dbReference type="Pfam" id="PF00105">
    <property type="entry name" value="zf-C4"/>
    <property type="match status" value="1"/>
</dbReference>
<dbReference type="GO" id="GO:0005634">
    <property type="term" value="C:nucleus"/>
    <property type="evidence" value="ECO:0007669"/>
    <property type="project" value="UniProtKB-SubCell"/>
</dbReference>
<evidence type="ECO:0000256" key="2">
    <source>
        <dbReference type="ARBA" id="ARBA00010617"/>
    </source>
</evidence>
<dbReference type="GO" id="GO:0008270">
    <property type="term" value="F:zinc ion binding"/>
    <property type="evidence" value="ECO:0007669"/>
    <property type="project" value="UniProtKB-KW"/>
</dbReference>
<dbReference type="GeneID" id="36345949"/>
<comment type="similarity">
    <text evidence="2">Belongs to the cytochrome P450 family.</text>
</comment>
<dbReference type="InterPro" id="IPR016355">
    <property type="entry name" value="NR5-like"/>
</dbReference>
<dbReference type="PRINTS" id="PR00398">
    <property type="entry name" value="STRDHORMONER"/>
</dbReference>
<dbReference type="InterPro" id="IPR001723">
    <property type="entry name" value="Nuclear_hrmn_rcpt"/>
</dbReference>
<dbReference type="PROSITE" id="PS00031">
    <property type="entry name" value="NUCLEAR_REC_DBD_1"/>
    <property type="match status" value="1"/>
</dbReference>
<dbReference type="InterPro" id="IPR001128">
    <property type="entry name" value="Cyt_P450"/>
</dbReference>
<protein>
    <submittedName>
        <fullName evidence="14">Nuclear receptor subfamily 5 group A member</fullName>
    </submittedName>
</protein>
<keyword evidence="5" id="KW-0862">Zinc</keyword>
<keyword evidence="9 14" id="KW-0675">Receptor</keyword>
<evidence type="ECO:0000256" key="4">
    <source>
        <dbReference type="ARBA" id="ARBA00022771"/>
    </source>
</evidence>
<comment type="caution">
    <text evidence="14">The sequence shown here is derived from an EMBL/GenBank/DDBJ whole genome shotgun (WGS) entry which is preliminary data.</text>
</comment>
<evidence type="ECO:0000256" key="10">
    <source>
        <dbReference type="ARBA" id="ARBA00023242"/>
    </source>
</evidence>
<dbReference type="Gene3D" id="1.10.565.10">
    <property type="entry name" value="Retinoid X Receptor"/>
    <property type="match status" value="1"/>
</dbReference>
<comment type="subcellular location">
    <subcellularLocation>
        <location evidence="1">Nucleus</location>
    </subcellularLocation>
</comment>
<dbReference type="PANTHER" id="PTHR24086">
    <property type="entry name" value="NUCLEAR RECEPTOR SUBFAMILY 5 GROUP A"/>
    <property type="match status" value="1"/>
</dbReference>
<dbReference type="SMART" id="SM00399">
    <property type="entry name" value="ZnF_C4"/>
    <property type="match status" value="1"/>
</dbReference>
<dbReference type="InterPro" id="IPR000536">
    <property type="entry name" value="Nucl_hrmn_rcpt_lig-bd"/>
</dbReference>
<evidence type="ECO:0000256" key="9">
    <source>
        <dbReference type="ARBA" id="ARBA00023170"/>
    </source>
</evidence>
<dbReference type="STRING" id="6210.W6U2U8"/>
<organism evidence="14 15">
    <name type="scientific">Echinococcus granulosus</name>
    <name type="common">Hydatid tapeworm</name>
    <dbReference type="NCBI Taxonomy" id="6210"/>
    <lineage>
        <taxon>Eukaryota</taxon>
        <taxon>Metazoa</taxon>
        <taxon>Spiralia</taxon>
        <taxon>Lophotrochozoa</taxon>
        <taxon>Platyhelminthes</taxon>
        <taxon>Cestoda</taxon>
        <taxon>Eucestoda</taxon>
        <taxon>Cyclophyllidea</taxon>
        <taxon>Taeniidae</taxon>
        <taxon>Echinococcus</taxon>
        <taxon>Echinococcus granulosus group</taxon>
    </lineage>
</organism>
<dbReference type="CDD" id="cd06930">
    <property type="entry name" value="NR_LBD_F2"/>
    <property type="match status" value="1"/>
</dbReference>
<keyword evidence="15" id="KW-1185">Reference proteome</keyword>
<keyword evidence="10" id="KW-0539">Nucleus</keyword>
<evidence type="ECO:0000259" key="12">
    <source>
        <dbReference type="PROSITE" id="PS51030"/>
    </source>
</evidence>
<dbReference type="Pfam" id="PF00067">
    <property type="entry name" value="p450"/>
    <property type="match status" value="1"/>
</dbReference>
<evidence type="ECO:0000256" key="11">
    <source>
        <dbReference type="SAM" id="MobiDB-lite"/>
    </source>
</evidence>
<dbReference type="OrthoDB" id="5984981at2759"/>
<dbReference type="CDD" id="cd07167">
    <property type="entry name" value="NR_DBD_Lrh-1_like"/>
    <property type="match status" value="1"/>
</dbReference>
<dbReference type="SMART" id="SM00430">
    <property type="entry name" value="HOLI"/>
    <property type="match status" value="1"/>
</dbReference>
<dbReference type="SUPFAM" id="SSF57716">
    <property type="entry name" value="Glucocorticoid receptor-like (DNA-binding domain)"/>
    <property type="match status" value="1"/>
</dbReference>
<feature type="domain" description="Nuclear receptor" evidence="12">
    <location>
        <begin position="462"/>
        <end position="540"/>
    </location>
</feature>
<accession>W6U2U8</accession>
<feature type="compositionally biased region" description="Basic and acidic residues" evidence="11">
    <location>
        <begin position="185"/>
        <end position="204"/>
    </location>
</feature>
<feature type="region of interest" description="Disordered" evidence="11">
    <location>
        <begin position="185"/>
        <end position="223"/>
    </location>
</feature>
<feature type="compositionally biased region" description="Polar residues" evidence="11">
    <location>
        <begin position="213"/>
        <end position="223"/>
    </location>
</feature>
<keyword evidence="4" id="KW-0863">Zinc-finger</keyword>
<dbReference type="PROSITE" id="PS51030">
    <property type="entry name" value="NUCLEAR_REC_DBD_2"/>
    <property type="match status" value="1"/>
</dbReference>
<sequence length="984" mass="106800">MAAGVDTTTLTLVWSCYALATKRLEIRSTETFTESHLEVVHRLASVVPMALPHYARFDSHVGGYLIPKGSVVFFNLFAVHQSQLRSLTQINNNGCPCVTNNSVKHRMYLCESAMPFSVDRSDTKGNEVAEANNDDLSSLQDSGAKLDATHVTIQLPESMQGNSISQQKMQELIVHLSQSGQLKDDGKIIIEVKGSQEKGKERPSEGGSDETSDQQSVCSLKAPQQQTHSIKYVTVQQASGTSVPSNLQKTTFIKTANGPIQTKSDVHNQSVSAQGQTEHKSSGTPATYHILTSSNGQHLQQSGQTQQPAYILIPATQQTQQISVAPLNSSSVASPTSAPIRVVNQGGQHIILQHANNPSATSTPISSFSLKTASMLKDGERSVVVLQQQHQNPAPIVPVRPFVQQHNNRLPPAPPAIAAAATSATFSTNTSTSSVRVSRGSSLGSSGKESSWQQYVKQFEKLGPCPICGDKISGYHYGIFCCESCKGFFKRTVQNSKRYACHMATPTSLCDITATSRKKCPACRFVKCLEKGMRMEAIRSDRTRGGRSMYPGSRYLRQLAARASGGGEVKCELKGTSAGGVSTLPAIAPLPNAAVVSTTSSVANEPFSKIDGVHIMSLGVSSGVAYEIPASEDVGGGVYLDPAVLEDTGGSGPASSSTFHDESVYRLPVRTQENIDMPKILREIIKVEESVESEPEERLDFESTDASQIGVGALPPNVTEEEAAVYRALLNLADQRLYRIVRWSRALPVFSNLDTDDQILLLQNCWADLLCLDCCWKSLPTPTEIRLTSTKCINLDAAREMGAEGLVDSLLRLTQDLKRLRFGLIDFACLKVFLLMQGDLANLKAVRQVKQFQECVSQLLMDYNSTSCADVPNKFTELFVRIPELQRTSAMARELLVDKDLSPYLSANSLLMELLRSDFHRQPGNIMPPTSAGPVAMDTSEQATTFLTGQRRTEDDVGGRHRSVFQTGDTIGSEASPYSANGPL</sequence>
<dbReference type="PANTHER" id="PTHR24086:SF25">
    <property type="entry name" value="NUCLEAR HORMONE RECEPTOR FTZ-F1 BETA"/>
    <property type="match status" value="1"/>
</dbReference>
<dbReference type="Gene3D" id="3.30.50.10">
    <property type="entry name" value="Erythroid Transcription Factor GATA-1, subunit A"/>
    <property type="match status" value="1"/>
</dbReference>
<evidence type="ECO:0000256" key="3">
    <source>
        <dbReference type="ARBA" id="ARBA00022723"/>
    </source>
</evidence>
<dbReference type="InterPro" id="IPR036396">
    <property type="entry name" value="Cyt_P450_sf"/>
</dbReference>
<evidence type="ECO:0000313" key="14">
    <source>
        <dbReference type="EMBL" id="EUB54896.1"/>
    </source>
</evidence>
<evidence type="ECO:0000259" key="13">
    <source>
        <dbReference type="PROSITE" id="PS51843"/>
    </source>
</evidence>
<keyword evidence="6" id="KW-0805">Transcription regulation</keyword>
<dbReference type="Proteomes" id="UP000019149">
    <property type="component" value="Unassembled WGS sequence"/>
</dbReference>
<dbReference type="CTD" id="36345949"/>
<name>W6U2U8_ECHGR</name>
<dbReference type="EMBL" id="APAU02000201">
    <property type="protein sequence ID" value="EUB54896.1"/>
    <property type="molecule type" value="Genomic_DNA"/>
</dbReference>
<dbReference type="GO" id="GO:0004879">
    <property type="term" value="F:nuclear receptor activity"/>
    <property type="evidence" value="ECO:0007669"/>
    <property type="project" value="InterPro"/>
</dbReference>
<evidence type="ECO:0000256" key="8">
    <source>
        <dbReference type="ARBA" id="ARBA00023163"/>
    </source>
</evidence>
<dbReference type="InterPro" id="IPR001628">
    <property type="entry name" value="Znf_hrmn_rcpt"/>
</dbReference>
<evidence type="ECO:0000256" key="1">
    <source>
        <dbReference type="ARBA" id="ARBA00004123"/>
    </source>
</evidence>
<gene>
    <name evidence="14" type="ORF">EGR_10234</name>
</gene>
<dbReference type="InterPro" id="IPR035500">
    <property type="entry name" value="NHR-like_dom_sf"/>
</dbReference>
<reference evidence="14 15" key="1">
    <citation type="journal article" date="2013" name="Nat. Genet.">
        <title>The genome of the hydatid tapeworm Echinococcus granulosus.</title>
        <authorList>
            <person name="Zheng H."/>
            <person name="Zhang W."/>
            <person name="Zhang L."/>
            <person name="Zhang Z."/>
            <person name="Li J."/>
            <person name="Lu G."/>
            <person name="Zhu Y."/>
            <person name="Wang Y."/>
            <person name="Huang Y."/>
            <person name="Liu J."/>
            <person name="Kang H."/>
            <person name="Chen J."/>
            <person name="Wang L."/>
            <person name="Chen A."/>
            <person name="Yu S."/>
            <person name="Gao Z."/>
            <person name="Jin L."/>
            <person name="Gu W."/>
            <person name="Wang Z."/>
            <person name="Zhao L."/>
            <person name="Shi B."/>
            <person name="Wen H."/>
            <person name="Lin R."/>
            <person name="Jones M.K."/>
            <person name="Brejova B."/>
            <person name="Vinar T."/>
            <person name="Zhao G."/>
            <person name="McManus D.P."/>
            <person name="Chen Z."/>
            <person name="Zhou Y."/>
            <person name="Wang S."/>
        </authorList>
    </citation>
    <scope>NUCLEOTIDE SEQUENCE [LARGE SCALE GENOMIC DNA]</scope>
</reference>
<evidence type="ECO:0000256" key="6">
    <source>
        <dbReference type="ARBA" id="ARBA00023015"/>
    </source>
</evidence>
<dbReference type="InterPro" id="IPR013088">
    <property type="entry name" value="Znf_NHR/GATA"/>
</dbReference>
<dbReference type="Pfam" id="PF00104">
    <property type="entry name" value="Hormone_recep"/>
    <property type="match status" value="1"/>
</dbReference>
<evidence type="ECO:0000256" key="5">
    <source>
        <dbReference type="ARBA" id="ARBA00022833"/>
    </source>
</evidence>
<dbReference type="RefSeq" id="XP_024346092.1">
    <property type="nucleotide sequence ID" value="XM_024499483.1"/>
</dbReference>
<proteinExistence type="inferred from homology"/>
<keyword evidence="3" id="KW-0479">Metal-binding</keyword>
<dbReference type="PROSITE" id="PS51843">
    <property type="entry name" value="NR_LBD"/>
    <property type="match status" value="1"/>
</dbReference>
<dbReference type="GO" id="GO:0020037">
    <property type="term" value="F:heme binding"/>
    <property type="evidence" value="ECO:0007669"/>
    <property type="project" value="InterPro"/>
</dbReference>